<reference evidence="7" key="2">
    <citation type="journal article" date="2021" name="Microbiome">
        <title>Successional dynamics and alternative stable states in a saline activated sludge microbial community over 9 years.</title>
        <authorList>
            <person name="Wang Y."/>
            <person name="Ye J."/>
            <person name="Ju F."/>
            <person name="Liu L."/>
            <person name="Boyd J.A."/>
            <person name="Deng Y."/>
            <person name="Parks D.H."/>
            <person name="Jiang X."/>
            <person name="Yin X."/>
            <person name="Woodcroft B.J."/>
            <person name="Tyson G.W."/>
            <person name="Hugenholtz P."/>
            <person name="Polz M.F."/>
            <person name="Zhang T."/>
        </authorList>
    </citation>
    <scope>NUCLEOTIDE SEQUENCE</scope>
    <source>
        <strain evidence="7">HKST-UBA02</strain>
    </source>
</reference>
<sequence length="109" mass="12119">MSTQVLQYGRVSEVPAHWPYHSHSILRGGSLVEHRLAGRSRRLINYAMDAAIVYGINLGLVLAWFRLGGAPLPNWVYYVAALAVAFIYYFVSESLSGRTLAKWMTGSSS</sequence>
<evidence type="ECO:0000256" key="2">
    <source>
        <dbReference type="ARBA" id="ARBA00022692"/>
    </source>
</evidence>
<proteinExistence type="predicted"/>
<evidence type="ECO:0000313" key="8">
    <source>
        <dbReference type="Proteomes" id="UP000739538"/>
    </source>
</evidence>
<evidence type="ECO:0000256" key="1">
    <source>
        <dbReference type="ARBA" id="ARBA00004141"/>
    </source>
</evidence>
<keyword evidence="4 5" id="KW-0472">Membrane</keyword>
<keyword evidence="2 5" id="KW-0812">Transmembrane</keyword>
<dbReference type="InterPro" id="IPR010432">
    <property type="entry name" value="RDD"/>
</dbReference>
<comment type="subcellular location">
    <subcellularLocation>
        <location evidence="1">Membrane</location>
        <topology evidence="1">Multi-pass membrane protein</topology>
    </subcellularLocation>
</comment>
<protein>
    <submittedName>
        <fullName evidence="7">RDD family protein</fullName>
    </submittedName>
</protein>
<dbReference type="Proteomes" id="UP000739538">
    <property type="component" value="Unassembled WGS sequence"/>
</dbReference>
<keyword evidence="3 5" id="KW-1133">Transmembrane helix</keyword>
<feature type="transmembrane region" description="Helical" evidence="5">
    <location>
        <begin position="43"/>
        <end position="63"/>
    </location>
</feature>
<gene>
    <name evidence="7" type="ORF">KDA27_17280</name>
</gene>
<name>A0A956NFN3_UNCEI</name>
<feature type="transmembrane region" description="Helical" evidence="5">
    <location>
        <begin position="75"/>
        <end position="91"/>
    </location>
</feature>
<evidence type="ECO:0000313" key="7">
    <source>
        <dbReference type="EMBL" id="MCA9757561.1"/>
    </source>
</evidence>
<comment type="caution">
    <text evidence="7">The sequence shown here is derived from an EMBL/GenBank/DDBJ whole genome shotgun (WGS) entry which is preliminary data.</text>
</comment>
<evidence type="ECO:0000256" key="5">
    <source>
        <dbReference type="SAM" id="Phobius"/>
    </source>
</evidence>
<feature type="domain" description="RDD" evidence="6">
    <location>
        <begin position="37"/>
        <end position="106"/>
    </location>
</feature>
<accession>A0A956NFN3</accession>
<dbReference type="AlphaFoldDB" id="A0A956NFN3"/>
<dbReference type="EMBL" id="JAGQHS010000105">
    <property type="protein sequence ID" value="MCA9757561.1"/>
    <property type="molecule type" value="Genomic_DNA"/>
</dbReference>
<organism evidence="7 8">
    <name type="scientific">Eiseniibacteriota bacterium</name>
    <dbReference type="NCBI Taxonomy" id="2212470"/>
    <lineage>
        <taxon>Bacteria</taxon>
        <taxon>Candidatus Eiseniibacteriota</taxon>
    </lineage>
</organism>
<dbReference type="Pfam" id="PF06271">
    <property type="entry name" value="RDD"/>
    <property type="match status" value="1"/>
</dbReference>
<evidence type="ECO:0000256" key="4">
    <source>
        <dbReference type="ARBA" id="ARBA00023136"/>
    </source>
</evidence>
<dbReference type="GO" id="GO:0016020">
    <property type="term" value="C:membrane"/>
    <property type="evidence" value="ECO:0007669"/>
    <property type="project" value="UniProtKB-SubCell"/>
</dbReference>
<evidence type="ECO:0000259" key="6">
    <source>
        <dbReference type="Pfam" id="PF06271"/>
    </source>
</evidence>
<evidence type="ECO:0000256" key="3">
    <source>
        <dbReference type="ARBA" id="ARBA00022989"/>
    </source>
</evidence>
<reference evidence="7" key="1">
    <citation type="submission" date="2020-04" db="EMBL/GenBank/DDBJ databases">
        <authorList>
            <person name="Zhang T."/>
        </authorList>
    </citation>
    <scope>NUCLEOTIDE SEQUENCE</scope>
    <source>
        <strain evidence="7">HKST-UBA02</strain>
    </source>
</reference>